<proteinExistence type="predicted"/>
<accession>A0A4P9W850</accession>
<dbReference type="Proteomes" id="UP000269721">
    <property type="component" value="Unassembled WGS sequence"/>
</dbReference>
<dbReference type="InterPro" id="IPR011989">
    <property type="entry name" value="ARM-like"/>
</dbReference>
<evidence type="ECO:0000313" key="1">
    <source>
        <dbReference type="EMBL" id="RKO88691.1"/>
    </source>
</evidence>
<evidence type="ECO:0000313" key="2">
    <source>
        <dbReference type="Proteomes" id="UP000269721"/>
    </source>
</evidence>
<sequence>MYKAAGSGPLLSGSGDCPAWWGGGRPWTASEEGEGCAVTGGEFAGNWSFFFGGYKESLLKTEREIARGERSNRPGVLTRGRVAAHALRGQESSAFLARLALSIGTKGIWAEKYIKENIARLAVEVIKQTWESGCNEIDEGLREMFLSSDTEQQIALVIYDELAQENFDYLYRPESSGSARLGPTPNVGWIARWAALVVTLYAEWKQLVDLGCLGEDEAKRLETRIVTTLKPLVGGMMWAHLGALVSERSDYLLCDLILSSSPTIRAVAAEGLVAVISRHIPLEERTLRNACVMQLLMGEGRIASISIAWETTYRNAPLMCARRHPDKRAVPNGHIGGSSKRFKSMEVSAVLTDILKFVLDNSTMSYDQLSGEAMRYVKKEMLFQEEFGDFVALTGARMSVVRKRITILQPAQMVLWAAGQVQKLVVSKARCSSDDAQRYASMRDERPIGY</sequence>
<protein>
    <submittedName>
        <fullName evidence="1">Uncharacterized protein</fullName>
    </submittedName>
</protein>
<reference evidence="2" key="1">
    <citation type="journal article" date="2018" name="Nat. Microbiol.">
        <title>Leveraging single-cell genomics to expand the fungal tree of life.</title>
        <authorList>
            <person name="Ahrendt S.R."/>
            <person name="Quandt C.A."/>
            <person name="Ciobanu D."/>
            <person name="Clum A."/>
            <person name="Salamov A."/>
            <person name="Andreopoulos B."/>
            <person name="Cheng J.F."/>
            <person name="Woyke T."/>
            <person name="Pelin A."/>
            <person name="Henrissat B."/>
            <person name="Reynolds N.K."/>
            <person name="Benny G.L."/>
            <person name="Smith M.E."/>
            <person name="James T.Y."/>
            <person name="Grigoriev I.V."/>
        </authorList>
    </citation>
    <scope>NUCLEOTIDE SEQUENCE [LARGE SCALE GENOMIC DNA]</scope>
</reference>
<dbReference type="Gene3D" id="1.25.10.10">
    <property type="entry name" value="Leucine-rich Repeat Variant"/>
    <property type="match status" value="1"/>
</dbReference>
<organism evidence="1 2">
    <name type="scientific">Blyttiomyces helicus</name>
    <dbReference type="NCBI Taxonomy" id="388810"/>
    <lineage>
        <taxon>Eukaryota</taxon>
        <taxon>Fungi</taxon>
        <taxon>Fungi incertae sedis</taxon>
        <taxon>Chytridiomycota</taxon>
        <taxon>Chytridiomycota incertae sedis</taxon>
        <taxon>Chytridiomycetes</taxon>
        <taxon>Chytridiomycetes incertae sedis</taxon>
        <taxon>Blyttiomyces</taxon>
    </lineage>
</organism>
<dbReference type="EMBL" id="KZ996546">
    <property type="protein sequence ID" value="RKO88691.1"/>
    <property type="molecule type" value="Genomic_DNA"/>
</dbReference>
<name>A0A4P9W850_9FUNG</name>
<gene>
    <name evidence="1" type="ORF">BDK51DRAFT_39721</name>
</gene>
<keyword evidence="2" id="KW-1185">Reference proteome</keyword>
<dbReference type="AlphaFoldDB" id="A0A4P9W850"/>